<dbReference type="AlphaFoldDB" id="A0A177NER2"/>
<dbReference type="Gene3D" id="3.55.50.30">
    <property type="match status" value="1"/>
</dbReference>
<proteinExistence type="predicted"/>
<dbReference type="InterPro" id="IPR012373">
    <property type="entry name" value="Ferrdict_sens_TM"/>
</dbReference>
<dbReference type="PANTHER" id="PTHR30273:SF2">
    <property type="entry name" value="PROTEIN FECR"/>
    <property type="match status" value="1"/>
</dbReference>
<gene>
    <name evidence="4" type="ORF">A1355_00490</name>
</gene>
<protein>
    <recommendedName>
        <fullName evidence="6">Iron dicitrate transport regulator FecR</fullName>
    </recommendedName>
</protein>
<dbReference type="PANTHER" id="PTHR30273">
    <property type="entry name" value="PERIPLASMIC SIGNAL SENSOR AND SIGMA FACTOR ACTIVATOR FECR-RELATED"/>
    <property type="match status" value="1"/>
</dbReference>
<dbReference type="InterPro" id="IPR032623">
    <property type="entry name" value="FecR_N"/>
</dbReference>
<dbReference type="STRING" id="702114.A1355_00490"/>
<feature type="domain" description="FecR N-terminal" evidence="3">
    <location>
        <begin position="16"/>
        <end position="57"/>
    </location>
</feature>
<evidence type="ECO:0000313" key="4">
    <source>
        <dbReference type="EMBL" id="OAI15659.1"/>
    </source>
</evidence>
<keyword evidence="1" id="KW-1133">Transmembrane helix</keyword>
<dbReference type="PIRSF" id="PIRSF018266">
    <property type="entry name" value="FecR"/>
    <property type="match status" value="1"/>
</dbReference>
<evidence type="ECO:0008006" key="6">
    <source>
        <dbReference type="Google" id="ProtNLM"/>
    </source>
</evidence>
<comment type="caution">
    <text evidence="4">The sequence shown here is derived from an EMBL/GenBank/DDBJ whole genome shotgun (WGS) entry which is preliminary data.</text>
</comment>
<evidence type="ECO:0000256" key="1">
    <source>
        <dbReference type="SAM" id="Phobius"/>
    </source>
</evidence>
<dbReference type="Pfam" id="PF16220">
    <property type="entry name" value="DUF4880"/>
    <property type="match status" value="1"/>
</dbReference>
<keyword evidence="1" id="KW-0812">Transmembrane</keyword>
<name>A0A177NER2_9GAMM</name>
<accession>A0A177NER2</accession>
<dbReference type="EMBL" id="LUUK01000191">
    <property type="protein sequence ID" value="OAI15659.1"/>
    <property type="molecule type" value="Genomic_DNA"/>
</dbReference>
<keyword evidence="1" id="KW-0472">Membrane</keyword>
<feature type="transmembrane region" description="Helical" evidence="1">
    <location>
        <begin position="99"/>
        <end position="119"/>
    </location>
</feature>
<evidence type="ECO:0000259" key="3">
    <source>
        <dbReference type="Pfam" id="PF16220"/>
    </source>
</evidence>
<dbReference type="InterPro" id="IPR006860">
    <property type="entry name" value="FecR"/>
</dbReference>
<dbReference type="GO" id="GO:0016989">
    <property type="term" value="F:sigma factor antagonist activity"/>
    <property type="evidence" value="ECO:0007669"/>
    <property type="project" value="TreeGrafter"/>
</dbReference>
<reference evidence="5" key="1">
    <citation type="submission" date="2016-03" db="EMBL/GenBank/DDBJ databases">
        <authorList>
            <person name="Heylen K."/>
            <person name="De Vos P."/>
            <person name="Vekeman B."/>
        </authorList>
    </citation>
    <scope>NUCLEOTIDE SEQUENCE [LARGE SCALE GENOMIC DNA]</scope>
    <source>
        <strain evidence="5">R-45383</strain>
    </source>
</reference>
<sequence length="339" mass="37701">MPPMTRNDPSALDLKRQAVRWLVRLRSDDLSEAETLAFAEWLSQDYRHSEAFAAAENTLNEMAVVATHSEKLAVTLPPQTVSPTHPPERRSRQAARGRYWLGSGLAMAAVWLLAVLTIMPRQSHLLADYFSDYHTGTGEQRQLELADGSHLLLNTNTAISVDFNADVRQIVLHHGQARFQVAADAAHPFQVQAGNLNVRALGTVFDVYQSGSQTQVIVEEHAVLAMPAGRQAADGIRIEQGQQLSYRPGQTGALATIDLELAQAWQQRQLIVSDRPLADLVNELERYRLGRIYIADETLKQQHVTGVFPLDNPDVVLETLHKVLGIRATHLGPWVVLQR</sequence>
<dbReference type="Gene3D" id="2.60.120.1440">
    <property type="match status" value="1"/>
</dbReference>
<evidence type="ECO:0000259" key="2">
    <source>
        <dbReference type="Pfam" id="PF04773"/>
    </source>
</evidence>
<dbReference type="Pfam" id="PF04773">
    <property type="entry name" value="FecR"/>
    <property type="match status" value="1"/>
</dbReference>
<organism evidence="4 5">
    <name type="scientific">Methylomonas koyamae</name>
    <dbReference type="NCBI Taxonomy" id="702114"/>
    <lineage>
        <taxon>Bacteria</taxon>
        <taxon>Pseudomonadati</taxon>
        <taxon>Pseudomonadota</taxon>
        <taxon>Gammaproteobacteria</taxon>
        <taxon>Methylococcales</taxon>
        <taxon>Methylococcaceae</taxon>
        <taxon>Methylomonas</taxon>
    </lineage>
</organism>
<evidence type="ECO:0000313" key="5">
    <source>
        <dbReference type="Proteomes" id="UP000077628"/>
    </source>
</evidence>
<dbReference type="OrthoDB" id="1099576at2"/>
<dbReference type="Proteomes" id="UP000077628">
    <property type="component" value="Unassembled WGS sequence"/>
</dbReference>
<keyword evidence="5" id="KW-1185">Reference proteome</keyword>
<feature type="domain" description="FecR protein" evidence="2">
    <location>
        <begin position="132"/>
        <end position="223"/>
    </location>
</feature>